<dbReference type="EC" id="1.1.1.122" evidence="2"/>
<keyword evidence="2" id="KW-0560">Oxidoreductase</keyword>
<protein>
    <submittedName>
        <fullName evidence="2">D-threo-aldose 1-dehydrogenase</fullName>
        <ecNumber evidence="2">1.1.1.122</ecNumber>
    </submittedName>
</protein>
<dbReference type="Proteomes" id="UP000704762">
    <property type="component" value="Unassembled WGS sequence"/>
</dbReference>
<evidence type="ECO:0000313" key="2">
    <source>
        <dbReference type="EMBL" id="MBM7797123.1"/>
    </source>
</evidence>
<evidence type="ECO:0000313" key="3">
    <source>
        <dbReference type="Proteomes" id="UP000704762"/>
    </source>
</evidence>
<dbReference type="SUPFAM" id="SSF51430">
    <property type="entry name" value="NAD(P)-linked oxidoreductase"/>
    <property type="match status" value="1"/>
</dbReference>
<gene>
    <name evidence="2" type="ORF">JOE57_000044</name>
</gene>
<dbReference type="GO" id="GO:0047834">
    <property type="term" value="F:D-threo-aldose 1-dehydrogenase activity"/>
    <property type="evidence" value="ECO:0007669"/>
    <property type="project" value="UniProtKB-EC"/>
</dbReference>
<comment type="caution">
    <text evidence="2">The sequence shown here is derived from an EMBL/GenBank/DDBJ whole genome shotgun (WGS) entry which is preliminary data.</text>
</comment>
<dbReference type="InterPro" id="IPR023210">
    <property type="entry name" value="NADP_OxRdtase_dom"/>
</dbReference>
<name>A0ABS2REG8_9ACTN</name>
<dbReference type="Pfam" id="PF00248">
    <property type="entry name" value="Aldo_ket_red"/>
    <property type="match status" value="1"/>
</dbReference>
<dbReference type="EMBL" id="JAFBCF010000001">
    <property type="protein sequence ID" value="MBM7797123.1"/>
    <property type="molecule type" value="Genomic_DNA"/>
</dbReference>
<proteinExistence type="predicted"/>
<dbReference type="InterPro" id="IPR020471">
    <property type="entry name" value="AKR"/>
</dbReference>
<reference evidence="2 3" key="1">
    <citation type="submission" date="2021-01" db="EMBL/GenBank/DDBJ databases">
        <title>Sequencing the genomes of 1000 actinobacteria strains.</title>
        <authorList>
            <person name="Klenk H.-P."/>
        </authorList>
    </citation>
    <scope>NUCLEOTIDE SEQUENCE [LARGE SCALE GENOMIC DNA]</scope>
    <source>
        <strain evidence="2 3">DSM 18662</strain>
    </source>
</reference>
<dbReference type="Gene3D" id="3.20.20.100">
    <property type="entry name" value="NADP-dependent oxidoreductase domain"/>
    <property type="match status" value="1"/>
</dbReference>
<dbReference type="PANTHER" id="PTHR42686:SF1">
    <property type="entry name" value="GH17980P-RELATED"/>
    <property type="match status" value="1"/>
</dbReference>
<dbReference type="PANTHER" id="PTHR42686">
    <property type="entry name" value="GH17980P-RELATED"/>
    <property type="match status" value="1"/>
</dbReference>
<organism evidence="2 3">
    <name type="scientific">Microlunatus panaciterrae</name>
    <dbReference type="NCBI Taxonomy" id="400768"/>
    <lineage>
        <taxon>Bacteria</taxon>
        <taxon>Bacillati</taxon>
        <taxon>Actinomycetota</taxon>
        <taxon>Actinomycetes</taxon>
        <taxon>Propionibacteriales</taxon>
        <taxon>Propionibacteriaceae</taxon>
        <taxon>Microlunatus</taxon>
    </lineage>
</organism>
<sequence length="316" mass="34011">MVSYGRTGLEVSALCIGTSSWGPPKPGEDDQQRDRRLLTLAEKVLTERPAGINFIDTSNEYGGSRAEALIGRALAALGGPPPGLVIQTKLDRDLDTGSFSAERMWRSLEESRHRLGLETIDVLFLHDPELADFDELSGPGGAVEALRQMKERGLARWIGISGGHAPTILRYLDLGVFDTLITHNRFTLVDRSADILLNRAAELGLGVTNAAPYGGGILTGDPRFAGLYCYGPAAPEVLSSVAAMTRLCAEHDVPLGAAALQFSMREPRIHSTVVGASTVDSLQQAVEWSELSIPADLWPALEELAPAPEHWLEPPS</sequence>
<dbReference type="RefSeq" id="WP_204915854.1">
    <property type="nucleotide sequence ID" value="NZ_BAAAQP010000003.1"/>
</dbReference>
<accession>A0ABS2REG8</accession>
<dbReference type="CDD" id="cd19090">
    <property type="entry name" value="AKR_AKR15A-like"/>
    <property type="match status" value="1"/>
</dbReference>
<keyword evidence="3" id="KW-1185">Reference proteome</keyword>
<evidence type="ECO:0000259" key="1">
    <source>
        <dbReference type="Pfam" id="PF00248"/>
    </source>
</evidence>
<dbReference type="InterPro" id="IPR036812">
    <property type="entry name" value="NAD(P)_OxRdtase_dom_sf"/>
</dbReference>
<feature type="domain" description="NADP-dependent oxidoreductase" evidence="1">
    <location>
        <begin position="14"/>
        <end position="304"/>
    </location>
</feature>